<accession>A0A553QZG0</accession>
<evidence type="ECO:0000313" key="3">
    <source>
        <dbReference type="EMBL" id="TRY95158.1"/>
    </source>
</evidence>
<dbReference type="AlphaFoldDB" id="A0A553QZG0"/>
<dbReference type="InterPro" id="IPR041432">
    <property type="entry name" value="UBP13_Znf-UBP_var"/>
</dbReference>
<dbReference type="Gene3D" id="3.30.40.10">
    <property type="entry name" value="Zinc/RING finger domain, C3HC4 (zinc finger)"/>
    <property type="match status" value="1"/>
</dbReference>
<organism evidence="3 4">
    <name type="scientific">Danionella cerebrum</name>
    <dbReference type="NCBI Taxonomy" id="2873325"/>
    <lineage>
        <taxon>Eukaryota</taxon>
        <taxon>Metazoa</taxon>
        <taxon>Chordata</taxon>
        <taxon>Craniata</taxon>
        <taxon>Vertebrata</taxon>
        <taxon>Euteleostomi</taxon>
        <taxon>Actinopterygii</taxon>
        <taxon>Neopterygii</taxon>
        <taxon>Teleostei</taxon>
        <taxon>Ostariophysi</taxon>
        <taxon>Cypriniformes</taxon>
        <taxon>Danionidae</taxon>
        <taxon>Danioninae</taxon>
        <taxon>Danionella</taxon>
    </lineage>
</organism>
<evidence type="ECO:0000313" key="4">
    <source>
        <dbReference type="Proteomes" id="UP000316079"/>
    </source>
</evidence>
<dbReference type="Proteomes" id="UP000316079">
    <property type="component" value="Unassembled WGS sequence"/>
</dbReference>
<dbReference type="STRING" id="623744.A0A553QZG0"/>
<reference evidence="3 4" key="1">
    <citation type="journal article" date="2019" name="Sci. Data">
        <title>Hybrid genome assembly and annotation of Danionella translucida.</title>
        <authorList>
            <person name="Kadobianskyi M."/>
            <person name="Schulze L."/>
            <person name="Schuelke M."/>
            <person name="Judkewitz B."/>
        </authorList>
    </citation>
    <scope>NUCLEOTIDE SEQUENCE [LARGE SCALE GENOMIC DNA]</scope>
    <source>
        <strain evidence="3 4">Bolton</strain>
    </source>
</reference>
<protein>
    <recommendedName>
        <fullName evidence="2">Ubiquitinyl hydrolase variant UBP zinc finger domain-containing protein</fullName>
    </recommendedName>
</protein>
<proteinExistence type="predicted"/>
<gene>
    <name evidence="3" type="ORF">DNTS_034675</name>
</gene>
<sequence length="165" mass="18156">MTEVSEILMSVLSTIRVPRPGDRVHKDECAFSFSSPESEGGLYVCMNSFLGYGSKYVDRHHAKTGQKAYLHITRTRKTQKEEDLNSGSGDPPKKKPTRLAIGIEGGFDVEQEQYDEEFKVVLFPGRQEVTLDDLASIATRALPVSPFIPSCPLARGGKYSGGCVL</sequence>
<dbReference type="FunFam" id="3.30.40.10:FF:000256">
    <property type="entry name" value="Ubiquitin carboxyl-terminal hydrolase"/>
    <property type="match status" value="1"/>
</dbReference>
<evidence type="ECO:0000256" key="1">
    <source>
        <dbReference type="SAM" id="MobiDB-lite"/>
    </source>
</evidence>
<dbReference type="EMBL" id="SRMA01025406">
    <property type="protein sequence ID" value="TRY95158.1"/>
    <property type="molecule type" value="Genomic_DNA"/>
</dbReference>
<dbReference type="OrthoDB" id="361536at2759"/>
<keyword evidence="4" id="KW-1185">Reference proteome</keyword>
<evidence type="ECO:0000259" key="2">
    <source>
        <dbReference type="Pfam" id="PF17807"/>
    </source>
</evidence>
<name>A0A553QZG0_9TELE</name>
<feature type="region of interest" description="Disordered" evidence="1">
    <location>
        <begin position="76"/>
        <end position="97"/>
    </location>
</feature>
<feature type="domain" description="Ubiquitinyl hydrolase variant UBP zinc finger" evidence="2">
    <location>
        <begin position="15"/>
        <end position="77"/>
    </location>
</feature>
<dbReference type="Pfam" id="PF17807">
    <property type="entry name" value="zf-UBP_var"/>
    <property type="match status" value="1"/>
</dbReference>
<comment type="caution">
    <text evidence="3">The sequence shown here is derived from an EMBL/GenBank/DDBJ whole genome shotgun (WGS) entry which is preliminary data.</text>
</comment>
<dbReference type="InterPro" id="IPR013083">
    <property type="entry name" value="Znf_RING/FYVE/PHD"/>
</dbReference>